<feature type="compositionally biased region" description="Basic and acidic residues" evidence="1">
    <location>
        <begin position="32"/>
        <end position="42"/>
    </location>
</feature>
<sequence>MPTQLEGQPVVGADTERVVDPLPAITPQDLTAEDKGIQKESNPDTAPTEGTDCAPIPTLDPKTAASAGRSKHKARGRVYRIRQSIMQQDRQEHAYIAKLQDCTIFTSVRGPPLDEIERGCCFHFLLYIFYGQRDPNINPGVNNTRSSAQLSPSDHGAAQRNPRSLGARLVRLLVRLHLRKPPPASASASLSAVIPSTSSPHADPNSASAPATVPLPNQCPPAIVITSPVNTTEVPVHSEIPASPSQTPSPPEQVIVSSASVVPDIDADGPLTEIEPNPWQLTDSERVDSVFVGCMVQLDLEDPWRNP</sequence>
<evidence type="ECO:0000256" key="1">
    <source>
        <dbReference type="SAM" id="MobiDB-lite"/>
    </source>
</evidence>
<reference evidence="3" key="2">
    <citation type="submission" date="2015-01" db="EMBL/GenBank/DDBJ databases">
        <title>Evolutionary Origins and Diversification of the Mycorrhizal Mutualists.</title>
        <authorList>
            <consortium name="DOE Joint Genome Institute"/>
            <consortium name="Mycorrhizal Genomics Consortium"/>
            <person name="Kohler A."/>
            <person name="Kuo A."/>
            <person name="Nagy L.G."/>
            <person name="Floudas D."/>
            <person name="Copeland A."/>
            <person name="Barry K.W."/>
            <person name="Cichocki N."/>
            <person name="Veneault-Fourrey C."/>
            <person name="LaButti K."/>
            <person name="Lindquist E.A."/>
            <person name="Lipzen A."/>
            <person name="Lundell T."/>
            <person name="Morin E."/>
            <person name="Murat C."/>
            <person name="Riley R."/>
            <person name="Ohm R."/>
            <person name="Sun H."/>
            <person name="Tunlid A."/>
            <person name="Henrissat B."/>
            <person name="Grigoriev I.V."/>
            <person name="Hibbett D.S."/>
            <person name="Martin F."/>
        </authorList>
    </citation>
    <scope>NUCLEOTIDE SEQUENCE [LARGE SCALE GENOMIC DNA]</scope>
    <source>
        <strain evidence="3">ATCC 200175</strain>
    </source>
</reference>
<dbReference type="EMBL" id="KN820375">
    <property type="protein sequence ID" value="KIJ06338.1"/>
    <property type="molecule type" value="Genomic_DNA"/>
</dbReference>
<accession>A0A0C9T4L0</accession>
<protein>
    <submittedName>
        <fullName evidence="2">Uncharacterized protein</fullName>
    </submittedName>
</protein>
<name>A0A0C9T4L0_PAXIN</name>
<proteinExistence type="predicted"/>
<reference evidence="2 3" key="1">
    <citation type="submission" date="2014-06" db="EMBL/GenBank/DDBJ databases">
        <authorList>
            <consortium name="DOE Joint Genome Institute"/>
            <person name="Kuo A."/>
            <person name="Kohler A."/>
            <person name="Nagy L.G."/>
            <person name="Floudas D."/>
            <person name="Copeland A."/>
            <person name="Barry K.W."/>
            <person name="Cichocki N."/>
            <person name="Veneault-Fourrey C."/>
            <person name="LaButti K."/>
            <person name="Lindquist E.A."/>
            <person name="Lipzen A."/>
            <person name="Lundell T."/>
            <person name="Morin E."/>
            <person name="Murat C."/>
            <person name="Sun H."/>
            <person name="Tunlid A."/>
            <person name="Henrissat B."/>
            <person name="Grigoriev I.V."/>
            <person name="Hibbett D.S."/>
            <person name="Martin F."/>
            <person name="Nordberg H.P."/>
            <person name="Cantor M.N."/>
            <person name="Hua S.X."/>
        </authorList>
    </citation>
    <scope>NUCLEOTIDE SEQUENCE [LARGE SCALE GENOMIC DNA]</scope>
    <source>
        <strain evidence="2 3">ATCC 200175</strain>
    </source>
</reference>
<feature type="compositionally biased region" description="Polar residues" evidence="1">
    <location>
        <begin position="140"/>
        <end position="152"/>
    </location>
</feature>
<evidence type="ECO:0000313" key="2">
    <source>
        <dbReference type="EMBL" id="KIJ06338.1"/>
    </source>
</evidence>
<organism evidence="2 3">
    <name type="scientific">Paxillus involutus ATCC 200175</name>
    <dbReference type="NCBI Taxonomy" id="664439"/>
    <lineage>
        <taxon>Eukaryota</taxon>
        <taxon>Fungi</taxon>
        <taxon>Dikarya</taxon>
        <taxon>Basidiomycota</taxon>
        <taxon>Agaricomycotina</taxon>
        <taxon>Agaricomycetes</taxon>
        <taxon>Agaricomycetidae</taxon>
        <taxon>Boletales</taxon>
        <taxon>Paxilineae</taxon>
        <taxon>Paxillaceae</taxon>
        <taxon>Paxillus</taxon>
    </lineage>
</organism>
<dbReference type="AlphaFoldDB" id="A0A0C9T4L0"/>
<feature type="compositionally biased region" description="Polar residues" evidence="1">
    <location>
        <begin position="197"/>
        <end position="209"/>
    </location>
</feature>
<feature type="compositionally biased region" description="Low complexity" evidence="1">
    <location>
        <begin position="185"/>
        <end position="196"/>
    </location>
</feature>
<gene>
    <name evidence="2" type="ORF">PAXINDRAFT_20468</name>
</gene>
<dbReference type="Proteomes" id="UP000053647">
    <property type="component" value="Unassembled WGS sequence"/>
</dbReference>
<feature type="region of interest" description="Disordered" evidence="1">
    <location>
        <begin position="140"/>
        <end position="162"/>
    </location>
</feature>
<dbReference type="HOGENOM" id="CLU_906426_0_0_1"/>
<keyword evidence="3" id="KW-1185">Reference proteome</keyword>
<feature type="region of interest" description="Disordered" evidence="1">
    <location>
        <begin position="182"/>
        <end position="211"/>
    </location>
</feature>
<feature type="region of interest" description="Disordered" evidence="1">
    <location>
        <begin position="1"/>
        <end position="76"/>
    </location>
</feature>
<evidence type="ECO:0000313" key="3">
    <source>
        <dbReference type="Proteomes" id="UP000053647"/>
    </source>
</evidence>